<dbReference type="Proteomes" id="UP000052978">
    <property type="component" value="Unassembled WGS sequence"/>
</dbReference>
<dbReference type="GO" id="GO:0005840">
    <property type="term" value="C:ribosome"/>
    <property type="evidence" value="ECO:0007669"/>
    <property type="project" value="UniProtKB-KW"/>
</dbReference>
<dbReference type="AlphaFoldDB" id="S7Q0K5"/>
<sequence>MDIRKRTHGAGSKKRALRLGETWRSAPVSEVRSINGYGFSQLKFNLKASDEDEDSLNTLYTLVTYRPVTTSKNLRNS</sequence>
<evidence type="ECO:0000313" key="1">
    <source>
        <dbReference type="EMBL" id="EPQ16833.1"/>
    </source>
</evidence>
<evidence type="ECO:0000313" key="2">
    <source>
        <dbReference type="Proteomes" id="UP000052978"/>
    </source>
</evidence>
<name>S7Q0K5_MYOBR</name>
<organism evidence="1 2">
    <name type="scientific">Myotis brandtii</name>
    <name type="common">Brandt's bat</name>
    <dbReference type="NCBI Taxonomy" id="109478"/>
    <lineage>
        <taxon>Eukaryota</taxon>
        <taxon>Metazoa</taxon>
        <taxon>Chordata</taxon>
        <taxon>Craniata</taxon>
        <taxon>Vertebrata</taxon>
        <taxon>Euteleostomi</taxon>
        <taxon>Mammalia</taxon>
        <taxon>Eutheria</taxon>
        <taxon>Laurasiatheria</taxon>
        <taxon>Chiroptera</taxon>
        <taxon>Yangochiroptera</taxon>
        <taxon>Vespertilionidae</taxon>
        <taxon>Myotis</taxon>
    </lineage>
</organism>
<reference evidence="1 2" key="1">
    <citation type="journal article" date="2013" name="Nat. Commun.">
        <title>Genome analysis reveals insights into physiology and longevity of the Brandt's bat Myotis brandtii.</title>
        <authorList>
            <person name="Seim I."/>
            <person name="Fang X."/>
            <person name="Xiong Z."/>
            <person name="Lobanov A.V."/>
            <person name="Huang Z."/>
            <person name="Ma S."/>
            <person name="Feng Y."/>
            <person name="Turanov A.A."/>
            <person name="Zhu Y."/>
            <person name="Lenz T.L."/>
            <person name="Gerashchenko M.V."/>
            <person name="Fan D."/>
            <person name="Hee Yim S."/>
            <person name="Yao X."/>
            <person name="Jordan D."/>
            <person name="Xiong Y."/>
            <person name="Ma Y."/>
            <person name="Lyapunov A.N."/>
            <person name="Chen G."/>
            <person name="Kulakova O.I."/>
            <person name="Sun Y."/>
            <person name="Lee S.G."/>
            <person name="Bronson R.T."/>
            <person name="Moskalev A.A."/>
            <person name="Sunyaev S.R."/>
            <person name="Zhang G."/>
            <person name="Krogh A."/>
            <person name="Wang J."/>
            <person name="Gladyshev V.N."/>
        </authorList>
    </citation>
    <scope>NUCLEOTIDE SEQUENCE [LARGE SCALE GENOMIC DNA]</scope>
</reference>
<keyword evidence="1" id="KW-0689">Ribosomal protein</keyword>
<gene>
    <name evidence="1" type="ORF">D623_10023319</name>
</gene>
<dbReference type="EMBL" id="KE164304">
    <property type="protein sequence ID" value="EPQ16833.1"/>
    <property type="molecule type" value="Genomic_DNA"/>
</dbReference>
<keyword evidence="2" id="KW-1185">Reference proteome</keyword>
<keyword evidence="1" id="KW-0687">Ribonucleoprotein</keyword>
<protein>
    <submittedName>
        <fullName evidence="1">60S ribosomal protein L31</fullName>
    </submittedName>
</protein>
<proteinExistence type="predicted"/>
<accession>S7Q0K5</accession>